<sequence length="47" mass="5673">MRIYLGYVHTHGMEEKHIYDIFANAKYFMNTELCAVWEDLSRVFCLL</sequence>
<evidence type="ECO:0000313" key="1">
    <source>
        <dbReference type="EMBL" id="ADV44747.1"/>
    </source>
</evidence>
<organism evidence="1 2">
    <name type="scientific">Bacteroides helcogenes (strain ATCC 35417 / DSM 20613 / JCM 6297 / CCUG 15421 / P 36-108)</name>
    <dbReference type="NCBI Taxonomy" id="693979"/>
    <lineage>
        <taxon>Bacteria</taxon>
        <taxon>Pseudomonadati</taxon>
        <taxon>Bacteroidota</taxon>
        <taxon>Bacteroidia</taxon>
        <taxon>Bacteroidales</taxon>
        <taxon>Bacteroidaceae</taxon>
        <taxon>Bacteroides</taxon>
    </lineage>
</organism>
<dbReference type="HOGENOM" id="CLU_3164885_0_0_10"/>
<dbReference type="AlphaFoldDB" id="E6SN94"/>
<protein>
    <submittedName>
        <fullName evidence="1">Uncharacterized protein</fullName>
    </submittedName>
</protein>
<gene>
    <name evidence="1" type="ordered locus">Bache_2805</name>
</gene>
<accession>E6SN94</accession>
<reference key="1">
    <citation type="submission" date="2010-11" db="EMBL/GenBank/DDBJ databases">
        <title>The complete genome of Bacteroides helcogenes P 36-108.</title>
        <authorList>
            <consortium name="US DOE Joint Genome Institute (JGI-PGF)"/>
            <person name="Lucas S."/>
            <person name="Copeland A."/>
            <person name="Lapidus A."/>
            <person name="Bruce D."/>
            <person name="Goodwin L."/>
            <person name="Pitluck S."/>
            <person name="Kyrpides N."/>
            <person name="Mavromatis K."/>
            <person name="Ivanova N."/>
            <person name="Zeytun A."/>
            <person name="Brettin T."/>
            <person name="Detter J.C."/>
            <person name="Tapia R."/>
            <person name="Han C."/>
            <person name="Land M."/>
            <person name="Hauser L."/>
            <person name="Markowitz V."/>
            <person name="Cheng J.-F."/>
            <person name="Hugenholtz P."/>
            <person name="Woyke T."/>
            <person name="Wu D."/>
            <person name="Gronow S."/>
            <person name="Wellnitz S."/>
            <person name="Brambilla E."/>
            <person name="Klenk H.-P."/>
            <person name="Eisen J.A."/>
        </authorList>
    </citation>
    <scope>NUCLEOTIDE SEQUENCE</scope>
    <source>
        <strain>P 36-108</strain>
    </source>
</reference>
<evidence type="ECO:0000313" key="2">
    <source>
        <dbReference type="Proteomes" id="UP000008630"/>
    </source>
</evidence>
<dbReference type="Proteomes" id="UP000008630">
    <property type="component" value="Chromosome"/>
</dbReference>
<name>E6SN94_BACT6</name>
<proteinExistence type="predicted"/>
<dbReference type="EMBL" id="CP002352">
    <property type="protein sequence ID" value="ADV44747.1"/>
    <property type="molecule type" value="Genomic_DNA"/>
</dbReference>
<dbReference type="KEGG" id="bhl:Bache_2805"/>
<reference evidence="1 2" key="2">
    <citation type="journal article" date="2011" name="Stand. Genomic Sci.">
        <title>Complete genome sequence of Bacteroides helcogenes type strain (P 36-108).</title>
        <authorList>
            <person name="Pati A."/>
            <person name="Gronow S."/>
            <person name="Zeytun A."/>
            <person name="Lapidus A."/>
            <person name="Nolan M."/>
            <person name="Hammon N."/>
            <person name="Deshpande S."/>
            <person name="Cheng J.F."/>
            <person name="Tapia R."/>
            <person name="Han C."/>
            <person name="Goodwin L."/>
            <person name="Pitluck S."/>
            <person name="Liolios K."/>
            <person name="Pagani I."/>
            <person name="Ivanova N."/>
            <person name="Mavromatis K."/>
            <person name="Chen A."/>
            <person name="Palaniappan K."/>
            <person name="Land M."/>
            <person name="Hauser L."/>
            <person name="Chang Y.J."/>
            <person name="Jeffries C.D."/>
            <person name="Detter J.C."/>
            <person name="Brambilla E."/>
            <person name="Rohde M."/>
            <person name="Goker M."/>
            <person name="Woyke T."/>
            <person name="Bristow J."/>
            <person name="Eisen J.A."/>
            <person name="Markowitz V."/>
            <person name="Hugenholtz P."/>
            <person name="Kyrpides N.C."/>
            <person name="Klenk H.P."/>
            <person name="Lucas S."/>
        </authorList>
    </citation>
    <scope>NUCLEOTIDE SEQUENCE [LARGE SCALE GENOMIC DNA]</scope>
    <source>
        <strain evidence="2">ATCC 35417 / DSM 20613 / JCM 6297 / CCUG 15421 / P 36-108</strain>
    </source>
</reference>
<keyword evidence="2" id="KW-1185">Reference proteome</keyword>